<keyword evidence="4 5" id="KW-0472">Membrane</keyword>
<dbReference type="InterPro" id="IPR032808">
    <property type="entry name" value="DoxX"/>
</dbReference>
<dbReference type="Pfam" id="PF13564">
    <property type="entry name" value="DoxX_2"/>
    <property type="match status" value="1"/>
</dbReference>
<gene>
    <name evidence="6" type="ORF">GCM10009854_50320</name>
</gene>
<dbReference type="EMBL" id="BAAARA010000040">
    <property type="protein sequence ID" value="GAA2364738.1"/>
    <property type="molecule type" value="Genomic_DNA"/>
</dbReference>
<name>A0ABN3GZ72_9PSEU</name>
<evidence type="ECO:0000256" key="1">
    <source>
        <dbReference type="ARBA" id="ARBA00004141"/>
    </source>
</evidence>
<evidence type="ECO:0000256" key="3">
    <source>
        <dbReference type="ARBA" id="ARBA00022989"/>
    </source>
</evidence>
<proteinExistence type="predicted"/>
<dbReference type="RefSeq" id="WP_344138194.1">
    <property type="nucleotide sequence ID" value="NZ_BAAARA010000040.1"/>
</dbReference>
<evidence type="ECO:0008006" key="8">
    <source>
        <dbReference type="Google" id="ProtNLM"/>
    </source>
</evidence>
<accession>A0ABN3GZ72</accession>
<keyword evidence="2 5" id="KW-0812">Transmembrane</keyword>
<evidence type="ECO:0000256" key="2">
    <source>
        <dbReference type="ARBA" id="ARBA00022692"/>
    </source>
</evidence>
<feature type="transmembrane region" description="Helical" evidence="5">
    <location>
        <begin position="87"/>
        <end position="105"/>
    </location>
</feature>
<comment type="subcellular location">
    <subcellularLocation>
        <location evidence="1">Membrane</location>
        <topology evidence="1">Multi-pass membrane protein</topology>
    </subcellularLocation>
</comment>
<comment type="caution">
    <text evidence="6">The sequence shown here is derived from an EMBL/GenBank/DDBJ whole genome shotgun (WGS) entry which is preliminary data.</text>
</comment>
<keyword evidence="3 5" id="KW-1133">Transmembrane helix</keyword>
<organism evidence="6 7">
    <name type="scientific">Saccharopolyspora halophila</name>
    <dbReference type="NCBI Taxonomy" id="405551"/>
    <lineage>
        <taxon>Bacteria</taxon>
        <taxon>Bacillati</taxon>
        <taxon>Actinomycetota</taxon>
        <taxon>Actinomycetes</taxon>
        <taxon>Pseudonocardiales</taxon>
        <taxon>Pseudonocardiaceae</taxon>
        <taxon>Saccharopolyspora</taxon>
    </lineage>
</organism>
<reference evidence="6 7" key="1">
    <citation type="journal article" date="2019" name="Int. J. Syst. Evol. Microbiol.">
        <title>The Global Catalogue of Microorganisms (GCM) 10K type strain sequencing project: providing services to taxonomists for standard genome sequencing and annotation.</title>
        <authorList>
            <consortium name="The Broad Institute Genomics Platform"/>
            <consortium name="The Broad Institute Genome Sequencing Center for Infectious Disease"/>
            <person name="Wu L."/>
            <person name="Ma J."/>
        </authorList>
    </citation>
    <scope>NUCLEOTIDE SEQUENCE [LARGE SCALE GENOMIC DNA]</scope>
    <source>
        <strain evidence="6 7">JCM 16221</strain>
    </source>
</reference>
<evidence type="ECO:0000256" key="4">
    <source>
        <dbReference type="ARBA" id="ARBA00023136"/>
    </source>
</evidence>
<keyword evidence="7" id="KW-1185">Reference proteome</keyword>
<dbReference type="Proteomes" id="UP001501218">
    <property type="component" value="Unassembled WGS sequence"/>
</dbReference>
<feature type="transmembrane region" description="Helical" evidence="5">
    <location>
        <begin position="111"/>
        <end position="127"/>
    </location>
</feature>
<feature type="transmembrane region" description="Helical" evidence="5">
    <location>
        <begin position="62"/>
        <end position="80"/>
    </location>
</feature>
<evidence type="ECO:0000313" key="6">
    <source>
        <dbReference type="EMBL" id="GAA2364738.1"/>
    </source>
</evidence>
<evidence type="ECO:0000256" key="5">
    <source>
        <dbReference type="SAM" id="Phobius"/>
    </source>
</evidence>
<feature type="transmembrane region" description="Helical" evidence="5">
    <location>
        <begin position="20"/>
        <end position="42"/>
    </location>
</feature>
<sequence length="139" mass="14272">MSQHADLRTESAPPQVTGRIANVVLWVVQVLLAAAFLFAAGAKFAGDPAVVATFDAIGAGAWLLYLVAVLEALGAIALLIPRLAGLAGAAFVALMIGALVTHLVVLGEGTLGVLPILVLSALVAWGRRRSIGELARSLR</sequence>
<evidence type="ECO:0000313" key="7">
    <source>
        <dbReference type="Proteomes" id="UP001501218"/>
    </source>
</evidence>
<protein>
    <recommendedName>
        <fullName evidence="8">DoxX family protein</fullName>
    </recommendedName>
</protein>